<evidence type="ECO:0000256" key="1">
    <source>
        <dbReference type="SAM" id="SignalP"/>
    </source>
</evidence>
<sequence length="262" mass="29529">MKRNILLLISTVFILFSCSSNTEEVPQSVNITLKFTHNWNGTPVTASDFNTIKFTNKNGEKISIERLRYVVSNITILPVDLSNTSLADGVLGFGVTRNFINLKEKEGLSLETFAFTGIKKIGFRFGFSDFENNDGIYQDLNSANFNVPAMLGGGYHYMQFDGKYLDTNNQEQPFNYHAIRAIDKTVTPNITKDTSFRVDLGEVNITGDAEIEIKMNIAQWFENPNTWDLNKLNTVLMPNYNAQLLISENGKSVFSLGKVTYK</sequence>
<dbReference type="Proteomes" id="UP000194221">
    <property type="component" value="Unassembled WGS sequence"/>
</dbReference>
<dbReference type="Pfam" id="PF20243">
    <property type="entry name" value="MbnP"/>
    <property type="match status" value="1"/>
</dbReference>
<dbReference type="InParanoid" id="A0A1Y2PDX6"/>
<protein>
    <recommendedName>
        <fullName evidence="2">Copper-binding protein MbnP-like domain-containing protein</fullName>
    </recommendedName>
</protein>
<dbReference type="InterPro" id="IPR046863">
    <property type="entry name" value="MbnP-like_dom"/>
</dbReference>
<keyword evidence="1" id="KW-0732">Signal</keyword>
<dbReference type="EMBL" id="LAPZ01000002">
    <property type="protein sequence ID" value="OSY88683.1"/>
    <property type="molecule type" value="Genomic_DNA"/>
</dbReference>
<reference evidence="3 4" key="1">
    <citation type="submission" date="2015-03" db="EMBL/GenBank/DDBJ databases">
        <title>Genome sequence of Tenacibaculum sp. S2-2, isolated from intestinal microbiota of sea cucumber, Apostichopus japonicas.</title>
        <authorList>
            <person name="Shao Z."/>
            <person name="Wang L."/>
            <person name="Li X."/>
        </authorList>
    </citation>
    <scope>NUCLEOTIDE SEQUENCE [LARGE SCALE GENOMIC DNA]</scope>
    <source>
        <strain evidence="3 4">S2-2</strain>
    </source>
</reference>
<feature type="chain" id="PRO_5012802138" description="Copper-binding protein MbnP-like domain-containing protein" evidence="1">
    <location>
        <begin position="23"/>
        <end position="262"/>
    </location>
</feature>
<name>A0A1Y2PDX6_9FLAO</name>
<organism evidence="3 4">
    <name type="scientific">Tenacibaculum holothuriorum</name>
    <dbReference type="NCBI Taxonomy" id="1635173"/>
    <lineage>
        <taxon>Bacteria</taxon>
        <taxon>Pseudomonadati</taxon>
        <taxon>Bacteroidota</taxon>
        <taxon>Flavobacteriia</taxon>
        <taxon>Flavobacteriales</taxon>
        <taxon>Flavobacteriaceae</taxon>
        <taxon>Tenacibaculum</taxon>
    </lineage>
</organism>
<dbReference type="OrthoDB" id="1422031at2"/>
<proteinExistence type="predicted"/>
<comment type="caution">
    <text evidence="3">The sequence shown here is derived from an EMBL/GenBank/DDBJ whole genome shotgun (WGS) entry which is preliminary data.</text>
</comment>
<evidence type="ECO:0000313" key="4">
    <source>
        <dbReference type="Proteomes" id="UP000194221"/>
    </source>
</evidence>
<dbReference type="RefSeq" id="WP_086029484.1">
    <property type="nucleotide sequence ID" value="NZ_LAPZ01000002.1"/>
</dbReference>
<dbReference type="PROSITE" id="PS51257">
    <property type="entry name" value="PROKAR_LIPOPROTEIN"/>
    <property type="match status" value="1"/>
</dbReference>
<dbReference type="AlphaFoldDB" id="A0A1Y2PDX6"/>
<feature type="domain" description="Copper-binding protein MbnP-like" evidence="2">
    <location>
        <begin position="30"/>
        <end position="233"/>
    </location>
</feature>
<gene>
    <name evidence="3" type="ORF">WH52_03120</name>
</gene>
<evidence type="ECO:0000313" key="3">
    <source>
        <dbReference type="EMBL" id="OSY88683.1"/>
    </source>
</evidence>
<keyword evidence="4" id="KW-1185">Reference proteome</keyword>
<feature type="signal peptide" evidence="1">
    <location>
        <begin position="1"/>
        <end position="22"/>
    </location>
</feature>
<accession>A0A1Y2PDX6</accession>
<dbReference type="STRING" id="1635173.WH52_03120"/>
<evidence type="ECO:0000259" key="2">
    <source>
        <dbReference type="Pfam" id="PF20243"/>
    </source>
</evidence>